<comment type="subcellular location">
    <subcellularLocation>
        <location evidence="1">Cell membrane</location>
        <topology evidence="1">Multi-pass membrane protein</topology>
    </subcellularLocation>
</comment>
<dbReference type="PROSITE" id="PS50850">
    <property type="entry name" value="MFS"/>
    <property type="match status" value="1"/>
</dbReference>
<accession>A0A9E9LF14</accession>
<evidence type="ECO:0000256" key="3">
    <source>
        <dbReference type="ARBA" id="ARBA00022692"/>
    </source>
</evidence>
<dbReference type="InterPro" id="IPR020846">
    <property type="entry name" value="MFS_dom"/>
</dbReference>
<name>A0A9E9LF14_9BURK</name>
<evidence type="ECO:0000256" key="4">
    <source>
        <dbReference type="ARBA" id="ARBA00022989"/>
    </source>
</evidence>
<dbReference type="CDD" id="cd17324">
    <property type="entry name" value="MFS_NepI_like"/>
    <property type="match status" value="1"/>
</dbReference>
<dbReference type="AlphaFoldDB" id="A0A9E9LF14"/>
<proteinExistence type="predicted"/>
<dbReference type="PANTHER" id="PTHR43124">
    <property type="entry name" value="PURINE EFFLUX PUMP PBUE"/>
    <property type="match status" value="1"/>
</dbReference>
<dbReference type="InterPro" id="IPR011701">
    <property type="entry name" value="MFS"/>
</dbReference>
<protein>
    <submittedName>
        <fullName evidence="6">MFS transporter</fullName>
    </submittedName>
</protein>
<evidence type="ECO:0000256" key="1">
    <source>
        <dbReference type="ARBA" id="ARBA00004651"/>
    </source>
</evidence>
<dbReference type="SUPFAM" id="SSF103473">
    <property type="entry name" value="MFS general substrate transporter"/>
    <property type="match status" value="1"/>
</dbReference>
<keyword evidence="5" id="KW-0472">Membrane</keyword>
<reference evidence="6" key="1">
    <citation type="journal article" date="2022" name="Front. Microbiol.">
        <title>New perspectives on an old grouping: The genomic and phenotypic variability of Oxalobacter formigenes and the implications for calcium oxalate stone prevention.</title>
        <authorList>
            <person name="Chmiel J.A."/>
            <person name="Carr C."/>
            <person name="Stuivenberg G.A."/>
            <person name="Venema R."/>
            <person name="Chanyi R.M."/>
            <person name="Al K.F."/>
            <person name="Giguere D."/>
            <person name="Say H."/>
            <person name="Akouris P.P."/>
            <person name="Dominguez Romero S.A."/>
            <person name="Kwong A."/>
            <person name="Tai V."/>
            <person name="Koval S.F."/>
            <person name="Razvi H."/>
            <person name="Bjazevic J."/>
            <person name="Burton J.P."/>
        </authorList>
    </citation>
    <scope>NUCLEOTIDE SEQUENCE</scope>
    <source>
        <strain evidence="6">OxK</strain>
    </source>
</reference>
<organism evidence="6">
    <name type="scientific">Oxalobacter aliiformigenes</name>
    <dbReference type="NCBI Taxonomy" id="2946593"/>
    <lineage>
        <taxon>Bacteria</taxon>
        <taxon>Pseudomonadati</taxon>
        <taxon>Pseudomonadota</taxon>
        <taxon>Betaproteobacteria</taxon>
        <taxon>Burkholderiales</taxon>
        <taxon>Oxalobacteraceae</taxon>
        <taxon>Oxalobacter</taxon>
    </lineage>
</organism>
<keyword evidence="3" id="KW-0812">Transmembrane</keyword>
<dbReference type="Proteomes" id="UP001164819">
    <property type="component" value="Chromosome"/>
</dbReference>
<dbReference type="GO" id="GO:0022857">
    <property type="term" value="F:transmembrane transporter activity"/>
    <property type="evidence" value="ECO:0007669"/>
    <property type="project" value="InterPro"/>
</dbReference>
<dbReference type="InterPro" id="IPR036259">
    <property type="entry name" value="MFS_trans_sf"/>
</dbReference>
<evidence type="ECO:0000256" key="5">
    <source>
        <dbReference type="ARBA" id="ARBA00023136"/>
    </source>
</evidence>
<dbReference type="GO" id="GO:0005886">
    <property type="term" value="C:plasma membrane"/>
    <property type="evidence" value="ECO:0007669"/>
    <property type="project" value="UniProtKB-SubCell"/>
</dbReference>
<dbReference type="RefSeq" id="WP_269284289.1">
    <property type="nucleotide sequence ID" value="NZ_CP098251.1"/>
</dbReference>
<dbReference type="Pfam" id="PF07690">
    <property type="entry name" value="MFS_1"/>
    <property type="match status" value="1"/>
</dbReference>
<dbReference type="EMBL" id="CP098251">
    <property type="protein sequence ID" value="WAV91976.1"/>
    <property type="molecule type" value="Genomic_DNA"/>
</dbReference>
<evidence type="ECO:0000256" key="2">
    <source>
        <dbReference type="ARBA" id="ARBA00022475"/>
    </source>
</evidence>
<evidence type="ECO:0000313" key="6">
    <source>
        <dbReference type="EMBL" id="WAV91976.1"/>
    </source>
</evidence>
<dbReference type="InterPro" id="IPR050189">
    <property type="entry name" value="MFS_Efflux_Transporters"/>
</dbReference>
<keyword evidence="2" id="KW-1003">Cell membrane</keyword>
<dbReference type="PANTHER" id="PTHR43124:SF3">
    <property type="entry name" value="CHLORAMPHENICOL EFFLUX PUMP RV0191"/>
    <property type="match status" value="1"/>
</dbReference>
<sequence>MVLSVKRPGRENGFRNRRQALPIGVKTVYCADRWATAGKRGPFLMEKNMDEKMDDRSGHGSGVTGKSGLPHMTMIVILGMAGFVSAADNWVISALLPAVAADFGTGIVTAAGMLTAYLVPYGIMQPVYGYLADRWGKARILKGVLSGLTAATAGCVLAPALVWLMICRFVAGFFAAGIIAVSLAMIGDETEPEKRPQSVGLFMGMVFLGQGVSAGFGGFFAGWLDWRMTFVCLIAIALVTLWLYRRLPEGRVAPSQNAFLSETIRIVLSEKGRIIFPMAFAAGFLMLGAYSYLGACLHEVAGAPYSLVGLVVMGFGLASFATGSRLGWLSRRFAPRVLLASGGLLGVSAVVLLALFPSVATGMVAALMLGAGYIFMQSTLATQAFSVADESKGLPSALVGLGLFGGGGAGTAAGGWCLGLGGYTLLWIASAGLLSLFVLVSLSSPVRRLGG</sequence>
<dbReference type="Gene3D" id="1.20.1250.20">
    <property type="entry name" value="MFS general substrate transporter like domains"/>
    <property type="match status" value="1"/>
</dbReference>
<keyword evidence="4" id="KW-1133">Transmembrane helix</keyword>
<gene>
    <name evidence="6" type="ORF">NB646_04450</name>
</gene>